<accession>X6LDN1</accession>
<dbReference type="EMBL" id="ASPP01041938">
    <property type="protein sequence ID" value="ETO00113.1"/>
    <property type="molecule type" value="Genomic_DNA"/>
</dbReference>
<feature type="non-terminal residue" evidence="1">
    <location>
        <position position="139"/>
    </location>
</feature>
<gene>
    <name evidence="1" type="ORF">RFI_37346</name>
</gene>
<evidence type="ECO:0000313" key="2">
    <source>
        <dbReference type="Proteomes" id="UP000023152"/>
    </source>
</evidence>
<sequence>NCIFMGKSSNVESSIPMSIAHSFEKNYHINDNNDDEKKDEIEYLWLMIMNELHIPQWNLNDTKCIIYSMNGLLLDGLVGLNEQQLNDAIKCLMGIFENEKIIIFNGCVHALVNISLQLGEKQLGNAFQYLIHRFFSYFF</sequence>
<reference evidence="1 2" key="1">
    <citation type="journal article" date="2013" name="Curr. Biol.">
        <title>The Genome of the Foraminiferan Reticulomyxa filosa.</title>
        <authorList>
            <person name="Glockner G."/>
            <person name="Hulsmann N."/>
            <person name="Schleicher M."/>
            <person name="Noegel A.A."/>
            <person name="Eichinger L."/>
            <person name="Gallinger C."/>
            <person name="Pawlowski J."/>
            <person name="Sierra R."/>
            <person name="Euteneuer U."/>
            <person name="Pillet L."/>
            <person name="Moustafa A."/>
            <person name="Platzer M."/>
            <person name="Groth M."/>
            <person name="Szafranski K."/>
            <person name="Schliwa M."/>
        </authorList>
    </citation>
    <scope>NUCLEOTIDE SEQUENCE [LARGE SCALE GENOMIC DNA]</scope>
</reference>
<protein>
    <submittedName>
        <fullName evidence="1">Uncharacterized protein</fullName>
    </submittedName>
</protein>
<name>X6LDN1_RETFI</name>
<dbReference type="Proteomes" id="UP000023152">
    <property type="component" value="Unassembled WGS sequence"/>
</dbReference>
<keyword evidence="2" id="KW-1185">Reference proteome</keyword>
<organism evidence="1 2">
    <name type="scientific">Reticulomyxa filosa</name>
    <dbReference type="NCBI Taxonomy" id="46433"/>
    <lineage>
        <taxon>Eukaryota</taxon>
        <taxon>Sar</taxon>
        <taxon>Rhizaria</taxon>
        <taxon>Retaria</taxon>
        <taxon>Foraminifera</taxon>
        <taxon>Monothalamids</taxon>
        <taxon>Reticulomyxidae</taxon>
        <taxon>Reticulomyxa</taxon>
    </lineage>
</organism>
<feature type="non-terminal residue" evidence="1">
    <location>
        <position position="1"/>
    </location>
</feature>
<evidence type="ECO:0000313" key="1">
    <source>
        <dbReference type="EMBL" id="ETO00113.1"/>
    </source>
</evidence>
<comment type="caution">
    <text evidence="1">The sequence shown here is derived from an EMBL/GenBank/DDBJ whole genome shotgun (WGS) entry which is preliminary data.</text>
</comment>
<proteinExistence type="predicted"/>
<dbReference type="AlphaFoldDB" id="X6LDN1"/>